<feature type="region of interest" description="Disordered" evidence="4">
    <location>
        <begin position="266"/>
        <end position="318"/>
    </location>
</feature>
<comment type="caution">
    <text evidence="6">The sequence shown here is derived from an EMBL/GenBank/DDBJ whole genome shotgun (WGS) entry which is preliminary data.</text>
</comment>
<evidence type="ECO:0000256" key="3">
    <source>
        <dbReference type="ARBA" id="ARBA00023163"/>
    </source>
</evidence>
<evidence type="ECO:0000256" key="4">
    <source>
        <dbReference type="SAM" id="MobiDB-lite"/>
    </source>
</evidence>
<protein>
    <submittedName>
        <fullName evidence="6">MarR family transcriptional regulator</fullName>
    </submittedName>
</protein>
<dbReference type="InterPro" id="IPR000835">
    <property type="entry name" value="HTH_MarR-typ"/>
</dbReference>
<keyword evidence="2" id="KW-0238">DNA-binding</keyword>
<evidence type="ECO:0000256" key="2">
    <source>
        <dbReference type="ARBA" id="ARBA00023125"/>
    </source>
</evidence>
<dbReference type="InterPro" id="IPR036390">
    <property type="entry name" value="WH_DNA-bd_sf"/>
</dbReference>
<dbReference type="InterPro" id="IPR023187">
    <property type="entry name" value="Tscrpt_reg_MarR-type_CS"/>
</dbReference>
<evidence type="ECO:0000313" key="6">
    <source>
        <dbReference type="EMBL" id="MEJ8672807.1"/>
    </source>
</evidence>
<keyword evidence="1" id="KW-0805">Transcription regulation</keyword>
<dbReference type="Pfam" id="PF01047">
    <property type="entry name" value="MarR"/>
    <property type="match status" value="1"/>
</dbReference>
<dbReference type="PANTHER" id="PTHR33164">
    <property type="entry name" value="TRANSCRIPTIONAL REGULATOR, MARR FAMILY"/>
    <property type="match status" value="1"/>
</dbReference>
<keyword evidence="3" id="KW-0804">Transcription</keyword>
<dbReference type="InterPro" id="IPR036388">
    <property type="entry name" value="WH-like_DNA-bd_sf"/>
</dbReference>
<dbReference type="PANTHER" id="PTHR33164:SF99">
    <property type="entry name" value="MARR FAMILY REGULATORY PROTEIN"/>
    <property type="match status" value="1"/>
</dbReference>
<name>A0ABU8UV72_9ACTN</name>
<gene>
    <name evidence="6" type="ORF">WKI71_44035</name>
</gene>
<evidence type="ECO:0000313" key="7">
    <source>
        <dbReference type="Proteomes" id="UP001376459"/>
    </source>
</evidence>
<dbReference type="InterPro" id="IPR039422">
    <property type="entry name" value="MarR/SlyA-like"/>
</dbReference>
<dbReference type="PRINTS" id="PR00598">
    <property type="entry name" value="HTHMARR"/>
</dbReference>
<evidence type="ECO:0000256" key="1">
    <source>
        <dbReference type="ARBA" id="ARBA00023015"/>
    </source>
</evidence>
<reference evidence="6 7" key="1">
    <citation type="submission" date="2024-03" db="EMBL/GenBank/DDBJ databases">
        <title>Novel Streptomyces species of biotechnological and ecological value are a feature of Machair soil.</title>
        <authorList>
            <person name="Prole J.R."/>
            <person name="Goodfellow M."/>
            <person name="Allenby N."/>
            <person name="Ward A.C."/>
        </authorList>
    </citation>
    <scope>NUCLEOTIDE SEQUENCE [LARGE SCALE GENOMIC DNA]</scope>
    <source>
        <strain evidence="6 7">MS1.AVA.1</strain>
    </source>
</reference>
<dbReference type="SMART" id="SM00347">
    <property type="entry name" value="HTH_MARR"/>
    <property type="match status" value="1"/>
</dbReference>
<sequence>MAHTTAPPADGSAAQDSDPAHDALMERLARAAAGYYRDLTAAAAMHGLTMTQAKMLILLRQQPLPMRALAGRLACDASNITGLVDRLEARGLVSRHADAADRRIKNVVATEEGREAVRLIRADMRATSAAFARLDERAAAVSTSYWGACTPRRQPDRGLGADRCMSPRRHAAVRRSTAQVRARLRPGQPVHAYGWAAVSSLDKALDASKCPTRDGLRDAVGNLKDVKVDMLLPGVTPSTGPGDAFPLETMQLTRFKGRAAAAVRQAGGHLQGVRFPGEPSRRGRSESMPDNLRTAPVPSPYMPRAQGPSACASSRVAL</sequence>
<dbReference type="EMBL" id="JBBKAK010000001">
    <property type="protein sequence ID" value="MEJ8672807.1"/>
    <property type="molecule type" value="Genomic_DNA"/>
</dbReference>
<dbReference type="SUPFAM" id="SSF46785">
    <property type="entry name" value="Winged helix' DNA-binding domain"/>
    <property type="match status" value="1"/>
</dbReference>
<dbReference type="PROSITE" id="PS01117">
    <property type="entry name" value="HTH_MARR_1"/>
    <property type="match status" value="1"/>
</dbReference>
<dbReference type="Proteomes" id="UP001376459">
    <property type="component" value="Unassembled WGS sequence"/>
</dbReference>
<accession>A0ABU8UV72</accession>
<keyword evidence="7" id="KW-1185">Reference proteome</keyword>
<dbReference type="PROSITE" id="PS50995">
    <property type="entry name" value="HTH_MARR_2"/>
    <property type="match status" value="1"/>
</dbReference>
<proteinExistence type="predicted"/>
<feature type="domain" description="HTH marR-type" evidence="5">
    <location>
        <begin position="21"/>
        <end position="151"/>
    </location>
</feature>
<dbReference type="Gene3D" id="1.10.10.10">
    <property type="entry name" value="Winged helix-like DNA-binding domain superfamily/Winged helix DNA-binding domain"/>
    <property type="match status" value="1"/>
</dbReference>
<organism evidence="6 7">
    <name type="scientific">Streptomyces machairae</name>
    <dbReference type="NCBI Taxonomy" id="3134109"/>
    <lineage>
        <taxon>Bacteria</taxon>
        <taxon>Bacillati</taxon>
        <taxon>Actinomycetota</taxon>
        <taxon>Actinomycetes</taxon>
        <taxon>Kitasatosporales</taxon>
        <taxon>Streptomycetaceae</taxon>
        <taxon>Streptomyces</taxon>
    </lineage>
</organism>
<evidence type="ECO:0000259" key="5">
    <source>
        <dbReference type="PROSITE" id="PS50995"/>
    </source>
</evidence>